<evidence type="ECO:0000256" key="3">
    <source>
        <dbReference type="ARBA" id="ARBA00023002"/>
    </source>
</evidence>
<dbReference type="InterPro" id="IPR004136">
    <property type="entry name" value="NMO"/>
</dbReference>
<sequence>MSKVNFKSRFADLTGVVYPVVQEGLGPYKSVALAAAVSNAGGLGCVCIPALTMGTDEGAKVLRGYIEEACELTNHPFSVNVPVGTAENGEVLPFSAAYVGAVLDAVKDPEIRKRLRVITTSAGAPRVVRDAIAESGLIHMHKVGSTRQAVKAQEDGVDVVIASGFEAGGHTHSRPVHTFVLAPNVVDAVDIPVLVAGGIRDGATMAAALALGADGVALGTRFVASYENTDWHPEYARRVVAMGEGDDSTVQAIYGPSRMLSNRGSQELEAINASGELDHDQLTKWKDDRLLAAQRDGDLDGGIVPMGQVASGIKEMIHVAEFIPEMVADAAAVLEGLRSRLASVDE</sequence>
<dbReference type="InterPro" id="IPR013785">
    <property type="entry name" value="Aldolase_TIM"/>
</dbReference>
<evidence type="ECO:0000313" key="4">
    <source>
        <dbReference type="EMBL" id="UZF48235.1"/>
    </source>
</evidence>
<dbReference type="PANTHER" id="PTHR32332:SF20">
    <property type="entry name" value="2-NITROPROPANE DIOXYGENASE-LIKE PROTEIN"/>
    <property type="match status" value="1"/>
</dbReference>
<dbReference type="EMBL" id="CP083975">
    <property type="protein sequence ID" value="UZF48235.1"/>
    <property type="molecule type" value="Genomic_DNA"/>
</dbReference>
<dbReference type="PANTHER" id="PTHR32332">
    <property type="entry name" value="2-NITROPROPANE DIOXYGENASE"/>
    <property type="match status" value="1"/>
</dbReference>
<protein>
    <submittedName>
        <fullName evidence="4">Nitronate monooxygenase family protein</fullName>
    </submittedName>
</protein>
<dbReference type="CDD" id="cd04730">
    <property type="entry name" value="NPD_like"/>
    <property type="match status" value="1"/>
</dbReference>
<dbReference type="GO" id="GO:0018580">
    <property type="term" value="F:nitronate monooxygenase activity"/>
    <property type="evidence" value="ECO:0007669"/>
    <property type="project" value="InterPro"/>
</dbReference>
<dbReference type="Gene3D" id="3.20.20.70">
    <property type="entry name" value="Aldolase class I"/>
    <property type="match status" value="1"/>
</dbReference>
<keyword evidence="4" id="KW-0503">Monooxygenase</keyword>
<geneLocation type="plasmid" evidence="4 5">
    <name>pGD02.2.1</name>
</geneLocation>
<evidence type="ECO:0000256" key="2">
    <source>
        <dbReference type="ARBA" id="ARBA00022643"/>
    </source>
</evidence>
<gene>
    <name evidence="4" type="ORF">KUM34_028190</name>
</gene>
<evidence type="ECO:0000256" key="1">
    <source>
        <dbReference type="ARBA" id="ARBA00022630"/>
    </source>
</evidence>
<dbReference type="Pfam" id="PF03060">
    <property type="entry name" value="NMO"/>
    <property type="match status" value="1"/>
</dbReference>
<dbReference type="SUPFAM" id="SSF51412">
    <property type="entry name" value="Inosine monophosphate dehydrogenase (IMPDH)"/>
    <property type="match status" value="1"/>
</dbReference>
<dbReference type="Proteomes" id="UP001162740">
    <property type="component" value="Plasmid pGD02.2.1"/>
</dbReference>
<reference evidence="4 5" key="1">
    <citation type="journal article" date="2021" name="Front. Microbiol.">
        <title>Bacterial Transformation of Aromatic Monomers in Softwood Black Liquor.</title>
        <authorList>
            <person name="Navas L.E."/>
            <person name="Dexter G."/>
            <person name="Liu J."/>
            <person name="Levy-Booth D."/>
            <person name="Cho M."/>
            <person name="Jang S.K."/>
            <person name="Mansfield S.D."/>
            <person name="Renneckar S."/>
            <person name="Mohn W.W."/>
            <person name="Eltis L.D."/>
        </authorList>
    </citation>
    <scope>NUCLEOTIDE SEQUENCE [LARGE SCALE GENOMIC DNA]</scope>
    <source>
        <strain evidence="4 5">GD02</strain>
    </source>
</reference>
<proteinExistence type="predicted"/>
<keyword evidence="3" id="KW-0560">Oxidoreductase</keyword>
<dbReference type="AlphaFoldDB" id="A0AA46X2D7"/>
<keyword evidence="4" id="KW-0614">Plasmid</keyword>
<keyword evidence="2" id="KW-0288">FMN</keyword>
<keyword evidence="1" id="KW-0285">Flavoprotein</keyword>
<evidence type="ECO:0000313" key="5">
    <source>
        <dbReference type="Proteomes" id="UP001162740"/>
    </source>
</evidence>
<dbReference type="RefSeq" id="WP_229583277.1">
    <property type="nucleotide sequence ID" value="NZ_CP083975.1"/>
</dbReference>
<accession>A0AA46X2D7</accession>
<name>A0AA46X2D7_RHORH</name>
<organism evidence="4 5">
    <name type="scientific">Rhodococcus rhodochrous</name>
    <dbReference type="NCBI Taxonomy" id="1829"/>
    <lineage>
        <taxon>Bacteria</taxon>
        <taxon>Bacillati</taxon>
        <taxon>Actinomycetota</taxon>
        <taxon>Actinomycetes</taxon>
        <taxon>Mycobacteriales</taxon>
        <taxon>Nocardiaceae</taxon>
        <taxon>Rhodococcus</taxon>
    </lineage>
</organism>